<protein>
    <submittedName>
        <fullName evidence="1">Spo0E family sporulation regulatory protein-aspartic acid phosphatase</fullName>
    </submittedName>
</protein>
<dbReference type="Pfam" id="PF09388">
    <property type="entry name" value="SpoOE-like"/>
    <property type="match status" value="1"/>
</dbReference>
<organism evidence="1 2">
    <name type="scientific">Gracilibacillus salinarum</name>
    <dbReference type="NCBI Taxonomy" id="2932255"/>
    <lineage>
        <taxon>Bacteria</taxon>
        <taxon>Bacillati</taxon>
        <taxon>Bacillota</taxon>
        <taxon>Bacilli</taxon>
        <taxon>Bacillales</taxon>
        <taxon>Bacillaceae</taxon>
        <taxon>Gracilibacillus</taxon>
    </lineage>
</organism>
<name>A0ABY4GU14_9BACI</name>
<dbReference type="InterPro" id="IPR037208">
    <property type="entry name" value="Spo0E-like_sf"/>
</dbReference>
<dbReference type="EMBL" id="CP095071">
    <property type="protein sequence ID" value="UOQ87455.1"/>
    <property type="molecule type" value="Genomic_DNA"/>
</dbReference>
<accession>A0ABY4GU14</accession>
<proteinExistence type="predicted"/>
<keyword evidence="2" id="KW-1185">Reference proteome</keyword>
<dbReference type="InterPro" id="IPR018540">
    <property type="entry name" value="Spo0E-like"/>
</dbReference>
<dbReference type="Proteomes" id="UP000831537">
    <property type="component" value="Chromosome"/>
</dbReference>
<gene>
    <name evidence="1" type="ORF">MUN87_08315</name>
</gene>
<evidence type="ECO:0000313" key="1">
    <source>
        <dbReference type="EMBL" id="UOQ87455.1"/>
    </source>
</evidence>
<reference evidence="1 2" key="1">
    <citation type="submission" date="2022-04" db="EMBL/GenBank/DDBJ databases">
        <title>Gracilibacillus sp. isolated from saltern.</title>
        <authorList>
            <person name="Won M."/>
            <person name="Lee C.-M."/>
            <person name="Woen H.-Y."/>
            <person name="Kwon S.-W."/>
        </authorList>
    </citation>
    <scope>NUCLEOTIDE SEQUENCE [LARGE SCALE GENOMIC DNA]</scope>
    <source>
        <strain evidence="1 2">SSPM10-3</strain>
    </source>
</reference>
<dbReference type="SUPFAM" id="SSF140500">
    <property type="entry name" value="BAS1536-like"/>
    <property type="match status" value="1"/>
</dbReference>
<sequence>MYISYQNNLEYKELVKISQKLDGLLNQLDEITKQ</sequence>
<evidence type="ECO:0000313" key="2">
    <source>
        <dbReference type="Proteomes" id="UP000831537"/>
    </source>
</evidence>